<keyword evidence="4" id="KW-0066">ATP synthesis</keyword>
<sequence>MRIGSNTVLRPTCKPGRENPFSEHSCAVTASCRNRFGSSAREDLVFVTKKICSACLKSMHGGNSLVSIPVDVHFAQVELPGKARAQLAACFHTSNEREAMKARSKEERTPDVSTAERDTKTSTKKTSNRREAGPRAASPPEAGNTVTIKSVHHAAVHKSPALLLHERSISKGNSARLPENYPYKRRMRREQYEARKQELQIELLKVQNWVKDSGQRIVVIFEGRDAAGKGGTIKRFMEHLNPRGARVVALEKPTEEEKGQWYFQRYVQHLPTRGEIVLFDRSWYNRAGVEKVMGFCSPAEYMEFMRQVPEFERMLVRSGIRLFKFWFSVSREEQLRRFQARNSDPLKHWKLSPVDVQSLDMWDDYSEAKENMFFYTHTADAPWTVVRSDDKKRARLNCMRYFARSLPYPGADAQIQLDPDPKIAGPADIFYQTLEDFDARRQLKVE</sequence>
<dbReference type="STRING" id="311410.LA5095_00839"/>
<accession>A0A0M6ZUC2</accession>
<feature type="compositionally biased region" description="Basic and acidic residues" evidence="7">
    <location>
        <begin position="95"/>
        <end position="121"/>
    </location>
</feature>
<protein>
    <recommendedName>
        <fullName evidence="6">ADP/GDP-polyphosphate phosphotransferase</fullName>
        <ecNumber evidence="6">2.7.4.-</ecNumber>
    </recommendedName>
    <alternativeName>
        <fullName evidence="6">Polyphosphate kinase PPK2</fullName>
    </alternativeName>
</protein>
<dbReference type="InterPro" id="IPR022486">
    <property type="entry name" value="PPK2_PA0141"/>
</dbReference>
<dbReference type="PANTHER" id="PTHR34383">
    <property type="entry name" value="POLYPHOSPHATE:AMP PHOSPHOTRANSFERASE-RELATED"/>
    <property type="match status" value="1"/>
</dbReference>
<evidence type="ECO:0000256" key="7">
    <source>
        <dbReference type="SAM" id="MobiDB-lite"/>
    </source>
</evidence>
<dbReference type="GO" id="GO:0006754">
    <property type="term" value="P:ATP biosynthetic process"/>
    <property type="evidence" value="ECO:0007669"/>
    <property type="project" value="UniProtKB-KW"/>
</dbReference>
<evidence type="ECO:0000256" key="5">
    <source>
        <dbReference type="ARBA" id="ARBA00024500"/>
    </source>
</evidence>
<keyword evidence="2 6" id="KW-0808">Transferase</keyword>
<evidence type="ECO:0000313" key="10">
    <source>
        <dbReference type="Proteomes" id="UP000049983"/>
    </source>
</evidence>
<evidence type="ECO:0000259" key="8">
    <source>
        <dbReference type="Pfam" id="PF03976"/>
    </source>
</evidence>
<dbReference type="Gene3D" id="3.40.50.300">
    <property type="entry name" value="P-loop containing nucleotide triphosphate hydrolases"/>
    <property type="match status" value="1"/>
</dbReference>
<dbReference type="GO" id="GO:0008976">
    <property type="term" value="F:polyphosphate kinase activity"/>
    <property type="evidence" value="ECO:0007669"/>
    <property type="project" value="UniProtKB-UniRule"/>
</dbReference>
<evidence type="ECO:0000256" key="4">
    <source>
        <dbReference type="ARBA" id="ARBA00023310"/>
    </source>
</evidence>
<comment type="catalytic activity">
    <reaction evidence="5">
        <text>[phosphate](n) + ATP = [phosphate](n+1) + ADP</text>
        <dbReference type="Rhea" id="RHEA:19573"/>
        <dbReference type="Rhea" id="RHEA-COMP:9859"/>
        <dbReference type="Rhea" id="RHEA-COMP:14280"/>
        <dbReference type="ChEBI" id="CHEBI:16838"/>
        <dbReference type="ChEBI" id="CHEBI:30616"/>
        <dbReference type="ChEBI" id="CHEBI:456216"/>
    </reaction>
    <physiologicalReaction direction="right-to-left" evidence="5">
        <dbReference type="Rhea" id="RHEA:19575"/>
    </physiologicalReaction>
</comment>
<reference evidence="10" key="1">
    <citation type="submission" date="2015-07" db="EMBL/GenBank/DDBJ databases">
        <authorList>
            <person name="Rodrigo-Torres Lidia"/>
            <person name="Arahal R.David."/>
        </authorList>
    </citation>
    <scope>NUCLEOTIDE SEQUENCE [LARGE SCALE GENOMIC DNA]</scope>
    <source>
        <strain evidence="10">CECT 5096</strain>
    </source>
</reference>
<comment type="similarity">
    <text evidence="1 6">Belongs to the polyphosphate kinase 2 (PPK2) family. Class I subfamily.</text>
</comment>
<dbReference type="EC" id="2.7.4.-" evidence="6"/>
<feature type="domain" description="Polyphosphate kinase-2-related" evidence="8">
    <location>
        <begin position="188"/>
        <end position="408"/>
    </location>
</feature>
<evidence type="ECO:0000256" key="2">
    <source>
        <dbReference type="ARBA" id="ARBA00022679"/>
    </source>
</evidence>
<dbReference type="EMBL" id="CXWC01000011">
    <property type="protein sequence ID" value="CTQ74273.1"/>
    <property type="molecule type" value="Genomic_DNA"/>
</dbReference>
<dbReference type="PANTHER" id="PTHR34383:SF1">
    <property type="entry name" value="ADP-POLYPHOSPHATE PHOSPHOTRANSFERASE"/>
    <property type="match status" value="1"/>
</dbReference>
<evidence type="ECO:0000256" key="1">
    <source>
        <dbReference type="ARBA" id="ARBA00009924"/>
    </source>
</evidence>
<dbReference type="Pfam" id="PF03976">
    <property type="entry name" value="PPK2"/>
    <property type="match status" value="1"/>
</dbReference>
<evidence type="ECO:0000256" key="6">
    <source>
        <dbReference type="RuleBase" id="RU369062"/>
    </source>
</evidence>
<name>A0A0M6ZUC2_9HYPH</name>
<dbReference type="InterPro" id="IPR027417">
    <property type="entry name" value="P-loop_NTPase"/>
</dbReference>
<gene>
    <name evidence="9" type="ORF">LA5096_03979</name>
</gene>
<comment type="function">
    <text evidence="6">Uses inorganic polyphosphate (polyP) as a donor to convert GDP to GTP or ADP to ATP.</text>
</comment>
<dbReference type="InterPro" id="IPR022488">
    <property type="entry name" value="PPK2-related"/>
</dbReference>
<keyword evidence="10" id="KW-1185">Reference proteome</keyword>
<proteinExistence type="inferred from homology"/>
<evidence type="ECO:0000256" key="3">
    <source>
        <dbReference type="ARBA" id="ARBA00022777"/>
    </source>
</evidence>
<keyword evidence="3 6" id="KW-0418">Kinase</keyword>
<feature type="region of interest" description="Disordered" evidence="7">
    <location>
        <begin position="95"/>
        <end position="145"/>
    </location>
</feature>
<dbReference type="AlphaFoldDB" id="A0A0M6ZUC2"/>
<comment type="subunit">
    <text evidence="6">Homotetramer.</text>
</comment>
<dbReference type="SUPFAM" id="SSF52540">
    <property type="entry name" value="P-loop containing nucleoside triphosphate hydrolases"/>
    <property type="match status" value="1"/>
</dbReference>
<evidence type="ECO:0000313" key="9">
    <source>
        <dbReference type="EMBL" id="CTQ74273.1"/>
    </source>
</evidence>
<dbReference type="NCBIfam" id="TIGR03707">
    <property type="entry name" value="PPK2_P_aer"/>
    <property type="match status" value="1"/>
</dbReference>
<organism evidence="9 10">
    <name type="scientific">Roseibium album</name>
    <dbReference type="NCBI Taxonomy" id="311410"/>
    <lineage>
        <taxon>Bacteria</taxon>
        <taxon>Pseudomonadati</taxon>
        <taxon>Pseudomonadota</taxon>
        <taxon>Alphaproteobacteria</taxon>
        <taxon>Hyphomicrobiales</taxon>
        <taxon>Stappiaceae</taxon>
        <taxon>Roseibium</taxon>
    </lineage>
</organism>
<dbReference type="Proteomes" id="UP000049983">
    <property type="component" value="Unassembled WGS sequence"/>
</dbReference>